<name>A0AAE9SFD6_9FLAO</name>
<dbReference type="Proteomes" id="UP001056837">
    <property type="component" value="Chromosome"/>
</dbReference>
<gene>
    <name evidence="1" type="ORF">D6200_12230</name>
    <name evidence="2" type="ORF">HER15_11110</name>
</gene>
<evidence type="ECO:0000313" key="4">
    <source>
        <dbReference type="Proteomes" id="UP001056837"/>
    </source>
</evidence>
<reference evidence="2" key="2">
    <citation type="submission" date="2020-04" db="EMBL/GenBank/DDBJ databases">
        <title>Tenacibaculum mesophilum bac2.</title>
        <authorList>
            <person name="Li M."/>
        </authorList>
    </citation>
    <scope>NUCLEOTIDE SEQUENCE</scope>
    <source>
        <strain evidence="2">Bac2</strain>
    </source>
</reference>
<keyword evidence="3" id="KW-1185">Reference proteome</keyword>
<evidence type="ECO:0000313" key="2">
    <source>
        <dbReference type="EMBL" id="UTD15990.1"/>
    </source>
</evidence>
<dbReference type="EMBL" id="CP032544">
    <property type="protein sequence ID" value="AZJ33286.1"/>
    <property type="molecule type" value="Genomic_DNA"/>
</dbReference>
<reference evidence="1 3" key="1">
    <citation type="submission" date="2018-09" db="EMBL/GenBank/DDBJ databases">
        <title>Insights into the microbiota of Asian seabass (Lates calcarifer) with tenacibaculosis symptoms and description of sp. nov. Tenacibaculum singaporense.</title>
        <authorList>
            <person name="Miyake S."/>
            <person name="Soh M."/>
            <person name="Azman M.N."/>
            <person name="Ngoh S.Y."/>
            <person name="Orban L."/>
            <person name="Seedorf H."/>
        </authorList>
    </citation>
    <scope>NUCLEOTIDE SEQUENCE [LARGE SCALE GENOMIC DNA]</scope>
    <source>
        <strain evidence="1 3">DSM 13764</strain>
    </source>
</reference>
<sequence length="165" mass="19118">MKKVEIVVTNEKEGLARITSYPYRPDKKRYEVPLYKVYVKNLETQKTHEFKAIRFGVKRTKLKAAHVVGLQDNQEYTLQWSYITTMREMAWRVYSGFFIHRGPANPLAGFGSIGCVEICGVGEWERFNTLIKQITKCSSEEEVSLNKLAKVIYKKATRPILKLIP</sequence>
<dbReference type="RefSeq" id="WP_047790808.1">
    <property type="nucleotide sequence ID" value="NZ_CANLMG010000006.1"/>
</dbReference>
<dbReference type="Proteomes" id="UP000269693">
    <property type="component" value="Chromosome"/>
</dbReference>
<dbReference type="AlphaFoldDB" id="A0AAE9SFD6"/>
<evidence type="ECO:0000313" key="1">
    <source>
        <dbReference type="EMBL" id="AZJ33286.1"/>
    </source>
</evidence>
<evidence type="ECO:0000313" key="3">
    <source>
        <dbReference type="Proteomes" id="UP000269693"/>
    </source>
</evidence>
<protein>
    <submittedName>
        <fullName evidence="2">Uncharacterized protein</fullName>
    </submittedName>
</protein>
<accession>A0AAE9SFD6</accession>
<proteinExistence type="predicted"/>
<organism evidence="2 4">
    <name type="scientific">Tenacibaculum mesophilum</name>
    <dbReference type="NCBI Taxonomy" id="104268"/>
    <lineage>
        <taxon>Bacteria</taxon>
        <taxon>Pseudomonadati</taxon>
        <taxon>Bacteroidota</taxon>
        <taxon>Flavobacteriia</taxon>
        <taxon>Flavobacteriales</taxon>
        <taxon>Flavobacteriaceae</taxon>
        <taxon>Tenacibaculum</taxon>
    </lineage>
</organism>
<dbReference type="EMBL" id="CP050861">
    <property type="protein sequence ID" value="UTD15990.1"/>
    <property type="molecule type" value="Genomic_DNA"/>
</dbReference>